<evidence type="ECO:0000259" key="1">
    <source>
        <dbReference type="PROSITE" id="PS51671"/>
    </source>
</evidence>
<organism evidence="2 3">
    <name type="scientific">Actinoplanes lutulentus</name>
    <dbReference type="NCBI Taxonomy" id="1287878"/>
    <lineage>
        <taxon>Bacteria</taxon>
        <taxon>Bacillati</taxon>
        <taxon>Actinomycetota</taxon>
        <taxon>Actinomycetes</taxon>
        <taxon>Micromonosporales</taxon>
        <taxon>Micromonosporaceae</taxon>
        <taxon>Actinoplanes</taxon>
    </lineage>
</organism>
<keyword evidence="3" id="KW-1185">Reference proteome</keyword>
<dbReference type="OrthoDB" id="5243606at2"/>
<evidence type="ECO:0000313" key="3">
    <source>
        <dbReference type="Proteomes" id="UP000249341"/>
    </source>
</evidence>
<dbReference type="Proteomes" id="UP000249341">
    <property type="component" value="Unassembled WGS sequence"/>
</dbReference>
<feature type="domain" description="ACT" evidence="1">
    <location>
        <begin position="4"/>
        <end position="77"/>
    </location>
</feature>
<evidence type="ECO:0000313" key="2">
    <source>
        <dbReference type="EMBL" id="RAK33201.1"/>
    </source>
</evidence>
<name>A0A327ZAB4_9ACTN</name>
<accession>A0A327ZAB4</accession>
<sequence>MLLRVRVTLPDRPGALGQVARTLGVAGADIVQVVVLERLGGRACDDFTVVWPGASRVERLLAGLAAIPGVQVDGVWQAIGAPVNGGHDAELLAQVAANPADGLATLVDAVPGLLAADWAAAAVVPADWASRSGSGNVASEAQVLYASWRAPSPLHLPEVTPLRARPFAEPGGPRFAVAPFGRAGLVLVVARTDEEDLQAAAFHVTEVDRVAQLVRAAAVILGDRLDTVALPTAIDEVV</sequence>
<proteinExistence type="predicted"/>
<dbReference type="InterPro" id="IPR045865">
    <property type="entry name" value="ACT-like_dom_sf"/>
</dbReference>
<gene>
    <name evidence="2" type="ORF">B0I29_112233</name>
</gene>
<dbReference type="SUPFAM" id="SSF55021">
    <property type="entry name" value="ACT-like"/>
    <property type="match status" value="1"/>
</dbReference>
<dbReference type="InterPro" id="IPR002912">
    <property type="entry name" value="ACT_dom"/>
</dbReference>
<protein>
    <recommendedName>
        <fullName evidence="1">ACT domain-containing protein</fullName>
    </recommendedName>
</protein>
<dbReference type="AlphaFoldDB" id="A0A327ZAB4"/>
<reference evidence="2 3" key="1">
    <citation type="submission" date="2018-06" db="EMBL/GenBank/DDBJ databases">
        <title>Genomic Encyclopedia of Type Strains, Phase III (KMG-III): the genomes of soil and plant-associated and newly described type strains.</title>
        <authorList>
            <person name="Whitman W."/>
        </authorList>
    </citation>
    <scope>NUCLEOTIDE SEQUENCE [LARGE SCALE GENOMIC DNA]</scope>
    <source>
        <strain evidence="2 3">CGMCC 4.7090</strain>
    </source>
</reference>
<dbReference type="RefSeq" id="WP_111651544.1">
    <property type="nucleotide sequence ID" value="NZ_JACHWI010000002.1"/>
</dbReference>
<dbReference type="PROSITE" id="PS51671">
    <property type="entry name" value="ACT"/>
    <property type="match status" value="1"/>
</dbReference>
<comment type="caution">
    <text evidence="2">The sequence shown here is derived from an EMBL/GenBank/DDBJ whole genome shotgun (WGS) entry which is preliminary data.</text>
</comment>
<dbReference type="EMBL" id="QLMJ01000012">
    <property type="protein sequence ID" value="RAK33201.1"/>
    <property type="molecule type" value="Genomic_DNA"/>
</dbReference>